<evidence type="ECO:0000256" key="4">
    <source>
        <dbReference type="ARBA" id="ARBA00022679"/>
    </source>
</evidence>
<dbReference type="InterPro" id="IPR036282">
    <property type="entry name" value="Glutathione-S-Trfase_C_sf"/>
</dbReference>
<dbReference type="Pfam" id="PF02798">
    <property type="entry name" value="GST_N"/>
    <property type="match status" value="1"/>
</dbReference>
<dbReference type="EC" id="2.5.1.18" evidence="3"/>
<dbReference type="SUPFAM" id="SSF47616">
    <property type="entry name" value="GST C-terminal domain-like"/>
    <property type="match status" value="1"/>
</dbReference>
<evidence type="ECO:0000259" key="6">
    <source>
        <dbReference type="PROSITE" id="PS50404"/>
    </source>
</evidence>
<dbReference type="InterPro" id="IPR010987">
    <property type="entry name" value="Glutathione-S-Trfase_C-like"/>
</dbReference>
<evidence type="ECO:0000256" key="5">
    <source>
        <dbReference type="ARBA" id="ARBA00047960"/>
    </source>
</evidence>
<comment type="catalytic activity">
    <reaction evidence="5">
        <text>RX + glutathione = an S-substituted glutathione + a halide anion + H(+)</text>
        <dbReference type="Rhea" id="RHEA:16437"/>
        <dbReference type="ChEBI" id="CHEBI:15378"/>
        <dbReference type="ChEBI" id="CHEBI:16042"/>
        <dbReference type="ChEBI" id="CHEBI:17792"/>
        <dbReference type="ChEBI" id="CHEBI:57925"/>
        <dbReference type="ChEBI" id="CHEBI:90779"/>
        <dbReference type="EC" id="2.5.1.18"/>
    </reaction>
</comment>
<evidence type="ECO:0000313" key="9">
    <source>
        <dbReference type="Proteomes" id="UP001485043"/>
    </source>
</evidence>
<evidence type="ECO:0000313" key="8">
    <source>
        <dbReference type="EMBL" id="KAK9857205.1"/>
    </source>
</evidence>
<gene>
    <name evidence="8" type="ORF">WJX84_007477</name>
</gene>
<evidence type="ECO:0000256" key="2">
    <source>
        <dbReference type="ARBA" id="ARBA00005861"/>
    </source>
</evidence>
<accession>A0AAW1SU81</accession>
<comment type="caution">
    <text evidence="8">The sequence shown here is derived from an EMBL/GenBank/DDBJ whole genome shotgun (WGS) entry which is preliminary data.</text>
</comment>
<feature type="domain" description="GST N-terminal" evidence="6">
    <location>
        <begin position="1"/>
        <end position="77"/>
    </location>
</feature>
<keyword evidence="4" id="KW-0808">Transferase</keyword>
<dbReference type="PANTHER" id="PTHR11571:SF222">
    <property type="entry name" value="GLUTATHIONE TRANSFERASE"/>
    <property type="match status" value="1"/>
</dbReference>
<protein>
    <recommendedName>
        <fullName evidence="3">glutathione transferase</fullName>
        <ecNumber evidence="3">2.5.1.18</ecNumber>
    </recommendedName>
</protein>
<dbReference type="Gene3D" id="1.20.1050.10">
    <property type="match status" value="1"/>
</dbReference>
<dbReference type="InterPro" id="IPR004045">
    <property type="entry name" value="Glutathione_S-Trfase_N"/>
</dbReference>
<evidence type="ECO:0000256" key="3">
    <source>
        <dbReference type="ARBA" id="ARBA00012452"/>
    </source>
</evidence>
<feature type="domain" description="GST C-terminal" evidence="7">
    <location>
        <begin position="79"/>
        <end position="215"/>
    </location>
</feature>
<proteinExistence type="inferred from homology"/>
<dbReference type="GO" id="GO:0004364">
    <property type="term" value="F:glutathione transferase activity"/>
    <property type="evidence" value="ECO:0007669"/>
    <property type="project" value="UniProtKB-EC"/>
</dbReference>
<dbReference type="InterPro" id="IPR004046">
    <property type="entry name" value="GST_C"/>
</dbReference>
<dbReference type="InterPro" id="IPR050213">
    <property type="entry name" value="GST_superfamily"/>
</dbReference>
<dbReference type="InterPro" id="IPR036249">
    <property type="entry name" value="Thioredoxin-like_sf"/>
</dbReference>
<dbReference type="EMBL" id="JALJOV010000980">
    <property type="protein sequence ID" value="KAK9857205.1"/>
    <property type="molecule type" value="Genomic_DNA"/>
</dbReference>
<dbReference type="InterPro" id="IPR040079">
    <property type="entry name" value="Glutathione_S-Trfase"/>
</dbReference>
<dbReference type="PROSITE" id="PS50405">
    <property type="entry name" value="GST_CTER"/>
    <property type="match status" value="1"/>
</dbReference>
<dbReference type="SUPFAM" id="SSF52833">
    <property type="entry name" value="Thioredoxin-like"/>
    <property type="match status" value="1"/>
</dbReference>
<comment type="function">
    <text evidence="1">Conjugation of reduced glutathione to a wide number of exogenous and endogenous hydrophobic electrophiles.</text>
</comment>
<sequence length="217" mass="23773">MATIYYFPIRGRAEPAKLVLASQGVSFKLETVDMQQIKNLSRFKFGQAPGYSDDEIPMLTQSNAILRHLGRKYNLYGSNRKDQAAIDEAIDAVEDLQLKYLGLIYGAKLADDAKATYWSTHGDPKNKTSRNGGAHLGFLAALVASGSKGHIAAGSFTIADVAVFNILDNHLQIFQKEITDTYPELITFHEKISAMPAIKAYFGSEDRVAQNNANGLG</sequence>
<dbReference type="SFLD" id="SFLDS00019">
    <property type="entry name" value="Glutathione_Transferase_(cytos"/>
    <property type="match status" value="1"/>
</dbReference>
<dbReference type="PANTHER" id="PTHR11571">
    <property type="entry name" value="GLUTATHIONE S-TRANSFERASE"/>
    <property type="match status" value="1"/>
</dbReference>
<dbReference type="PROSITE" id="PS50404">
    <property type="entry name" value="GST_NTER"/>
    <property type="match status" value="1"/>
</dbReference>
<evidence type="ECO:0000256" key="1">
    <source>
        <dbReference type="ARBA" id="ARBA00003701"/>
    </source>
</evidence>
<keyword evidence="9" id="KW-1185">Reference proteome</keyword>
<organism evidence="8 9">
    <name type="scientific">Apatococcus fuscideae</name>
    <dbReference type="NCBI Taxonomy" id="2026836"/>
    <lineage>
        <taxon>Eukaryota</taxon>
        <taxon>Viridiplantae</taxon>
        <taxon>Chlorophyta</taxon>
        <taxon>core chlorophytes</taxon>
        <taxon>Trebouxiophyceae</taxon>
        <taxon>Chlorellales</taxon>
        <taxon>Chlorellaceae</taxon>
        <taxon>Apatococcus</taxon>
    </lineage>
</organism>
<comment type="similarity">
    <text evidence="2">Belongs to the GST superfamily. Mu family.</text>
</comment>
<dbReference type="Gene3D" id="3.40.30.10">
    <property type="entry name" value="Glutaredoxin"/>
    <property type="match status" value="1"/>
</dbReference>
<dbReference type="GO" id="GO:0006749">
    <property type="term" value="P:glutathione metabolic process"/>
    <property type="evidence" value="ECO:0007669"/>
    <property type="project" value="TreeGrafter"/>
</dbReference>
<dbReference type="AlphaFoldDB" id="A0AAW1SU81"/>
<dbReference type="Pfam" id="PF14497">
    <property type="entry name" value="GST_C_3"/>
    <property type="match status" value="1"/>
</dbReference>
<reference evidence="8 9" key="1">
    <citation type="journal article" date="2024" name="Nat. Commun.">
        <title>Phylogenomics reveals the evolutionary origins of lichenization in chlorophyte algae.</title>
        <authorList>
            <person name="Puginier C."/>
            <person name="Libourel C."/>
            <person name="Otte J."/>
            <person name="Skaloud P."/>
            <person name="Haon M."/>
            <person name="Grisel S."/>
            <person name="Petersen M."/>
            <person name="Berrin J.G."/>
            <person name="Delaux P.M."/>
            <person name="Dal Grande F."/>
            <person name="Keller J."/>
        </authorList>
    </citation>
    <scope>NUCLEOTIDE SEQUENCE [LARGE SCALE GENOMIC DNA]</scope>
    <source>
        <strain evidence="8 9">SAG 2523</strain>
    </source>
</reference>
<name>A0AAW1SU81_9CHLO</name>
<evidence type="ECO:0000259" key="7">
    <source>
        <dbReference type="PROSITE" id="PS50405"/>
    </source>
</evidence>
<dbReference type="Proteomes" id="UP001485043">
    <property type="component" value="Unassembled WGS sequence"/>
</dbReference>